<gene>
    <name evidence="2" type="ORF">M1E25_16725</name>
</gene>
<dbReference type="InterPro" id="IPR008030">
    <property type="entry name" value="NmrA-like"/>
</dbReference>
<dbReference type="RefSeq" id="WP_251416264.1">
    <property type="nucleotide sequence ID" value="NZ_JAMQGM010000036.1"/>
</dbReference>
<sequence length="288" mass="30300">MTRVLVTGATGNVGRHVVAGLGARGVPVRAFSRDAGRAAQILGPGTDIATGDFADPHSLRRALDGADRMFLCCPNDVRQVEYGTHAVEAAAAAGVGHLVMLSTVGAEPGAESVFADQHGRIEQHVRTEEIDHVILRSGFLMSNILGSLRAVRETGRFFLPGGSARVAAVDPRDVGACAAALLAGPGRGIRSYVVTGPEALTFEAFARELSAGTGRTIEFTDVTDDDAVEGLVRAGRSRWLAEGIVGMFEALREGVNSRTTDTVQQLTGQEPRSAVDFARDILKPLLTS</sequence>
<dbReference type="EMBL" id="JAMQGM010000036">
    <property type="protein sequence ID" value="MCM2578978.1"/>
    <property type="molecule type" value="Genomic_DNA"/>
</dbReference>
<reference evidence="2" key="1">
    <citation type="journal article" date="2023" name="Int. J. Syst. Evol. Microbiol.">
        <title>Streptomyces meridianus sp. nov. isolated from brackish water of the Tagus estuary in Alcochete, Portugal.</title>
        <authorList>
            <person name="Santos J.D.N."/>
            <person name="Klimek D."/>
            <person name="Calusinska M."/>
            <person name="Lobo Da Cunha A."/>
            <person name="Catita J."/>
            <person name="Goncalves H."/>
            <person name="Gonzalez I."/>
            <person name="Reyes F."/>
            <person name="Lage O.M."/>
        </authorList>
    </citation>
    <scope>NUCLEOTIDE SEQUENCE</scope>
    <source>
        <strain evidence="2">MTZ3.1</strain>
    </source>
</reference>
<dbReference type="Gene3D" id="3.40.50.720">
    <property type="entry name" value="NAD(P)-binding Rossmann-like Domain"/>
    <property type="match status" value="1"/>
</dbReference>
<protein>
    <submittedName>
        <fullName evidence="2">NAD(P)H-binding protein</fullName>
    </submittedName>
</protein>
<dbReference type="Pfam" id="PF05368">
    <property type="entry name" value="NmrA"/>
    <property type="match status" value="1"/>
</dbReference>
<dbReference type="Gene3D" id="3.90.25.10">
    <property type="entry name" value="UDP-galactose 4-epimerase, domain 1"/>
    <property type="match status" value="1"/>
</dbReference>
<feature type="domain" description="NmrA-like" evidence="1">
    <location>
        <begin position="3"/>
        <end position="227"/>
    </location>
</feature>
<keyword evidence="3" id="KW-1185">Reference proteome</keyword>
<name>A0ABT0X8X0_9ACTN</name>
<accession>A0ABT0X8X0</accession>
<evidence type="ECO:0000313" key="2">
    <source>
        <dbReference type="EMBL" id="MCM2578978.1"/>
    </source>
</evidence>
<proteinExistence type="predicted"/>
<organism evidence="2 3">
    <name type="scientific">Streptomyces meridianus</name>
    <dbReference type="NCBI Taxonomy" id="2938945"/>
    <lineage>
        <taxon>Bacteria</taxon>
        <taxon>Bacillati</taxon>
        <taxon>Actinomycetota</taxon>
        <taxon>Actinomycetes</taxon>
        <taxon>Kitasatosporales</taxon>
        <taxon>Streptomycetaceae</taxon>
        <taxon>Streptomyces</taxon>
    </lineage>
</organism>
<dbReference type="InterPro" id="IPR036291">
    <property type="entry name" value="NAD(P)-bd_dom_sf"/>
</dbReference>
<dbReference type="Proteomes" id="UP001167160">
    <property type="component" value="Unassembled WGS sequence"/>
</dbReference>
<dbReference type="SUPFAM" id="SSF51735">
    <property type="entry name" value="NAD(P)-binding Rossmann-fold domains"/>
    <property type="match status" value="1"/>
</dbReference>
<comment type="caution">
    <text evidence="2">The sequence shown here is derived from an EMBL/GenBank/DDBJ whole genome shotgun (WGS) entry which is preliminary data.</text>
</comment>
<dbReference type="PANTHER" id="PTHR43162:SF1">
    <property type="entry name" value="PRESTALK A DIFFERENTIATION PROTEIN A"/>
    <property type="match status" value="1"/>
</dbReference>
<dbReference type="PANTHER" id="PTHR43162">
    <property type="match status" value="1"/>
</dbReference>
<dbReference type="InterPro" id="IPR051604">
    <property type="entry name" value="Ergot_Alk_Oxidoreductase"/>
</dbReference>
<evidence type="ECO:0000259" key="1">
    <source>
        <dbReference type="Pfam" id="PF05368"/>
    </source>
</evidence>
<evidence type="ECO:0000313" key="3">
    <source>
        <dbReference type="Proteomes" id="UP001167160"/>
    </source>
</evidence>